<reference evidence="2 3" key="1">
    <citation type="submission" date="2018-07" db="EMBL/GenBank/DDBJ databases">
        <title>Dyella monticola sp. nov. and Dyella psychrodurans sp. nov. isolated from monsoon evergreen broad-leaved forest soil of Dinghu Mountain, China.</title>
        <authorList>
            <person name="Gao Z."/>
            <person name="Qiu L."/>
        </authorList>
    </citation>
    <scope>NUCLEOTIDE SEQUENCE [LARGE SCALE GENOMIC DNA]</scope>
    <source>
        <strain evidence="2 3">4G-K06</strain>
    </source>
</reference>
<dbReference type="InterPro" id="IPR041489">
    <property type="entry name" value="PDZ_6"/>
</dbReference>
<keyword evidence="3" id="KW-1185">Reference proteome</keyword>
<dbReference type="OrthoDB" id="198130at2"/>
<dbReference type="SUPFAM" id="SSF50156">
    <property type="entry name" value="PDZ domain-like"/>
    <property type="match status" value="1"/>
</dbReference>
<name>A0A370X5J6_9GAMM</name>
<proteinExistence type="predicted"/>
<feature type="domain" description="PDZ" evidence="1">
    <location>
        <begin position="525"/>
        <end position="612"/>
    </location>
</feature>
<dbReference type="InterPro" id="IPR001478">
    <property type="entry name" value="PDZ"/>
</dbReference>
<comment type="caution">
    <text evidence="2">The sequence shown here is derived from an EMBL/GenBank/DDBJ whole genome shotgun (WGS) entry which is preliminary data.</text>
</comment>
<dbReference type="InterPro" id="IPR034122">
    <property type="entry name" value="Retropepsin-like_bacterial"/>
</dbReference>
<accession>A0A370X5J6</accession>
<dbReference type="Pfam" id="PF13650">
    <property type="entry name" value="Asp_protease_2"/>
    <property type="match status" value="2"/>
</dbReference>
<dbReference type="PROSITE" id="PS50106">
    <property type="entry name" value="PDZ"/>
    <property type="match status" value="1"/>
</dbReference>
<dbReference type="InterPro" id="IPR036034">
    <property type="entry name" value="PDZ_sf"/>
</dbReference>
<dbReference type="AlphaFoldDB" id="A0A370X5J6"/>
<dbReference type="Gene3D" id="2.30.42.10">
    <property type="match status" value="1"/>
</dbReference>
<protein>
    <submittedName>
        <fullName evidence="2">PDZ domain-containing protein</fullName>
    </submittedName>
</protein>
<evidence type="ECO:0000313" key="3">
    <source>
        <dbReference type="Proteomes" id="UP000254258"/>
    </source>
</evidence>
<dbReference type="Pfam" id="PF17820">
    <property type="entry name" value="PDZ_6"/>
    <property type="match status" value="1"/>
</dbReference>
<dbReference type="InterPro" id="IPR021109">
    <property type="entry name" value="Peptidase_aspartic_dom_sf"/>
</dbReference>
<evidence type="ECO:0000259" key="1">
    <source>
        <dbReference type="PROSITE" id="PS50106"/>
    </source>
</evidence>
<dbReference type="EMBL" id="QRBE01000002">
    <property type="protein sequence ID" value="RDS83511.1"/>
    <property type="molecule type" value="Genomic_DNA"/>
</dbReference>
<evidence type="ECO:0000313" key="2">
    <source>
        <dbReference type="EMBL" id="RDS83511.1"/>
    </source>
</evidence>
<organism evidence="2 3">
    <name type="scientific">Dyella monticola</name>
    <dbReference type="NCBI Taxonomy" id="1927958"/>
    <lineage>
        <taxon>Bacteria</taxon>
        <taxon>Pseudomonadati</taxon>
        <taxon>Pseudomonadota</taxon>
        <taxon>Gammaproteobacteria</taxon>
        <taxon>Lysobacterales</taxon>
        <taxon>Rhodanobacteraceae</taxon>
        <taxon>Dyella</taxon>
    </lineage>
</organism>
<dbReference type="SMART" id="SM00228">
    <property type="entry name" value="PDZ"/>
    <property type="match status" value="1"/>
</dbReference>
<dbReference type="CDD" id="cd05483">
    <property type="entry name" value="retropepsin_like_bacteria"/>
    <property type="match status" value="1"/>
</dbReference>
<dbReference type="RefSeq" id="WP_115494220.1">
    <property type="nucleotide sequence ID" value="NZ_QRBE01000002.1"/>
</dbReference>
<dbReference type="Gene3D" id="2.40.70.10">
    <property type="entry name" value="Acid Proteases"/>
    <property type="match status" value="2"/>
</dbReference>
<sequence length="626" mass="67565">MPIISRLLLGLFIVLAPGMAGSVPSSNPADSLLREMRQAYGGDHWNHVSALQSEGTETGDGLSGAWQSLAELHHGYYISRWRNEMFSAADGIDAQGRWHQGVSGMIGPYDSDEAKALAISESWLRRFGFLAVQPDASFQLLTDSEEHGRRYFRLQATPTGGRTLTLWIDPSTFLLDHVAWKGSYLLWSQRYADYHAVDGLQLPFRITTTSVMTNGTLHGTTLDVAEHIQALPEVSAGALARPSNTVRDVTMAHGAREAVVPMHLEGGALLIEAKINGKGPMPFILDTGGQALFTREAAKKLGLQATGSGVSAGSGPGSMTTAYTKVAHLTLGNADIRNQAFLIIPFPYSFYQRGVGREPIAGLLGLEIFQRFAVTFDYDHRQLILQPFDHGNAPAARKGDILPIHFTADIPLIRAKLDGKSGIFGVDTGNSGYTLLFPQWAEQQGLLSHYEHGAPYLTGGVGGLYTAHLAHAHSLELGGTTLSDVLALLTRADAGATGNPTEAGNIGQDVLAGFNVHVDYRRAEIVLMPRAKTPIWHYAMAGFRAEKHEDQPDRYQVTAVIPGSPAEQAGLKKGDAIMAIDGQKASALGVGQLWDLISLRPEGVLLTLTLSNGHILKMKLRDIAPH</sequence>
<dbReference type="Proteomes" id="UP000254258">
    <property type="component" value="Unassembled WGS sequence"/>
</dbReference>
<gene>
    <name evidence="2" type="ORF">DWU98_03980</name>
</gene>